<dbReference type="PANTHER" id="PTHR31956:SF8">
    <property type="entry name" value="ACID PHOSPHATASE PHOA (AFU_ORTHOLOGUE AFUA_1G03570)"/>
    <property type="match status" value="1"/>
</dbReference>
<organism evidence="4 5">
    <name type="scientific">Mycobacterium malmoense</name>
    <dbReference type="NCBI Taxonomy" id="1780"/>
    <lineage>
        <taxon>Bacteria</taxon>
        <taxon>Bacillati</taxon>
        <taxon>Actinomycetota</taxon>
        <taxon>Actinomycetes</taxon>
        <taxon>Mycobacteriales</taxon>
        <taxon>Mycobacteriaceae</taxon>
        <taxon>Mycobacterium</taxon>
    </lineage>
</organism>
<evidence type="ECO:0000313" key="4">
    <source>
        <dbReference type="EMBL" id="OCB52598.1"/>
    </source>
</evidence>
<keyword evidence="2" id="KW-0843">Virulence</keyword>
<dbReference type="Pfam" id="PF04185">
    <property type="entry name" value="Phosphoesterase"/>
    <property type="match status" value="1"/>
</dbReference>
<evidence type="ECO:0000256" key="3">
    <source>
        <dbReference type="SAM" id="SignalP"/>
    </source>
</evidence>
<dbReference type="InterPro" id="IPR017850">
    <property type="entry name" value="Alkaline_phosphatase_core_sf"/>
</dbReference>
<reference evidence="4 5" key="1">
    <citation type="submission" date="2016-06" db="EMBL/GenBank/DDBJ databases">
        <authorList>
            <person name="Kjaerup R.B."/>
            <person name="Dalgaard T.S."/>
            <person name="Juul-Madsen H.R."/>
        </authorList>
    </citation>
    <scope>NUCLEOTIDE SEQUENCE [LARGE SCALE GENOMIC DNA]</scope>
    <source>
        <strain evidence="4 5">E3012</strain>
    </source>
</reference>
<evidence type="ECO:0000256" key="2">
    <source>
        <dbReference type="ARBA" id="ARBA00023026"/>
    </source>
</evidence>
<dbReference type="RefSeq" id="WP_065481555.1">
    <property type="nucleotide sequence ID" value="NZ_MBED01000092.1"/>
</dbReference>
<sequence>MFCRLCRVAGAAVGAALLVLSTCTAPRAAAAATMSPNLLVNPGAEVGDPSLSGYSGVTIPGWTVTGTPTVIKYNTLVRLPSPLGSPGPTMPKFLAFPSAQHGPPDGGAQYFGGGNVATSTITQVVDLSGAAGAIDGGAVPYTLSGWLGGNRLELSEASATVEFLAASQLPLGTGKIGPVSILQRGFQTELFPRETTGTIPAGTRSARVTVMFKDTHWAGGAYNHSYADNLSLTIGAPLPAPPLPTPPNSTVAPLDHVFLVYMENHGVKDVVGSPNAPYINSLISSYGYGSNYFGLTHPSLPNYYPILGGSDFGANYNCEMNCFDAPNLADSIEAAGKSWASYEQSMPTPCATTSSGPYSPGELPFLAFHDIVSNAARCQAHVLPLTRMATDLANTNTTPNFVWFAADENHNMEGPVNLRFVGSELTTHQYNIKAGDQFLQQVLPTIVNSPAFQTQRSAIFITWDEDFNNLSLTIGNEGNHIPMIVIPSPNSGMRQGHLVAAAHNNHYSLLRTIEDSLQLPRLTNNDKYAQPMNEYWTP</sequence>
<dbReference type="PANTHER" id="PTHR31956">
    <property type="entry name" value="NON-SPECIFIC PHOSPHOLIPASE C4-RELATED"/>
    <property type="match status" value="1"/>
</dbReference>
<protein>
    <submittedName>
        <fullName evidence="4">Phosphoesterase</fullName>
    </submittedName>
</protein>
<evidence type="ECO:0000256" key="1">
    <source>
        <dbReference type="ARBA" id="ARBA00022801"/>
    </source>
</evidence>
<dbReference type="GO" id="GO:0016788">
    <property type="term" value="F:hydrolase activity, acting on ester bonds"/>
    <property type="evidence" value="ECO:0007669"/>
    <property type="project" value="InterPro"/>
</dbReference>
<feature type="signal peptide" evidence="3">
    <location>
        <begin position="1"/>
        <end position="30"/>
    </location>
</feature>
<dbReference type="GO" id="GO:0009395">
    <property type="term" value="P:phospholipid catabolic process"/>
    <property type="evidence" value="ECO:0007669"/>
    <property type="project" value="TreeGrafter"/>
</dbReference>
<proteinExistence type="predicted"/>
<name>A0A1B9D7J4_MYCMA</name>
<comment type="caution">
    <text evidence="4">The sequence shown here is derived from an EMBL/GenBank/DDBJ whole genome shotgun (WGS) entry which is preliminary data.</text>
</comment>
<evidence type="ECO:0000313" key="5">
    <source>
        <dbReference type="Proteomes" id="UP000092683"/>
    </source>
</evidence>
<keyword evidence="1" id="KW-0378">Hydrolase</keyword>
<gene>
    <name evidence="4" type="ORF">A5677_21695</name>
</gene>
<dbReference type="Gene3D" id="3.40.720.10">
    <property type="entry name" value="Alkaline Phosphatase, subunit A"/>
    <property type="match status" value="1"/>
</dbReference>
<accession>A0A1B9D7J4</accession>
<dbReference type="AlphaFoldDB" id="A0A1B9D7J4"/>
<keyword evidence="3" id="KW-0732">Signal</keyword>
<dbReference type="EMBL" id="MBEE01000141">
    <property type="protein sequence ID" value="OCB52598.1"/>
    <property type="molecule type" value="Genomic_DNA"/>
</dbReference>
<dbReference type="Proteomes" id="UP000092683">
    <property type="component" value="Unassembled WGS sequence"/>
</dbReference>
<dbReference type="OrthoDB" id="345880at2"/>
<feature type="chain" id="PRO_5039646882" evidence="3">
    <location>
        <begin position="31"/>
        <end position="538"/>
    </location>
</feature>
<dbReference type="InterPro" id="IPR007312">
    <property type="entry name" value="Phosphoesterase"/>
</dbReference>